<dbReference type="AlphaFoldDB" id="A0A151NEQ1"/>
<dbReference type="STRING" id="8496.A0A151NEQ1"/>
<evidence type="ECO:0000313" key="4">
    <source>
        <dbReference type="Proteomes" id="UP000050525"/>
    </source>
</evidence>
<dbReference type="SUPFAM" id="SSF49899">
    <property type="entry name" value="Concanavalin A-like lectins/glucanases"/>
    <property type="match status" value="1"/>
</dbReference>
<keyword evidence="4" id="KW-1185">Reference proteome</keyword>
<feature type="domain" description="MAM" evidence="2">
    <location>
        <begin position="25"/>
        <end position="75"/>
    </location>
</feature>
<proteinExistence type="predicted"/>
<dbReference type="InterPro" id="IPR013320">
    <property type="entry name" value="ConA-like_dom_sf"/>
</dbReference>
<dbReference type="GO" id="GO:0016020">
    <property type="term" value="C:membrane"/>
    <property type="evidence" value="ECO:0007669"/>
    <property type="project" value="InterPro"/>
</dbReference>
<sequence length="75" mass="8268">MGEVATCLATLAGLLVAARAQPFTGCCSFDEPFSSCGYTQSVDDDLNWNQVHTLVKPSSDPWMPSDNQFYGYLIW</sequence>
<protein>
    <recommendedName>
        <fullName evidence="2">MAM domain-containing protein</fullName>
    </recommendedName>
</protein>
<evidence type="ECO:0000256" key="1">
    <source>
        <dbReference type="SAM" id="SignalP"/>
    </source>
</evidence>
<feature type="signal peptide" evidence="1">
    <location>
        <begin position="1"/>
        <end position="20"/>
    </location>
</feature>
<evidence type="ECO:0000313" key="3">
    <source>
        <dbReference type="EMBL" id="KYO35277.1"/>
    </source>
</evidence>
<reference evidence="3 4" key="1">
    <citation type="journal article" date="2012" name="Genome Biol.">
        <title>Sequencing three crocodilian genomes to illuminate the evolution of archosaurs and amniotes.</title>
        <authorList>
            <person name="St John J.A."/>
            <person name="Braun E.L."/>
            <person name="Isberg S.R."/>
            <person name="Miles L.G."/>
            <person name="Chong A.Y."/>
            <person name="Gongora J."/>
            <person name="Dalzell P."/>
            <person name="Moran C."/>
            <person name="Bed'hom B."/>
            <person name="Abzhanov A."/>
            <person name="Burgess S.C."/>
            <person name="Cooksey A.M."/>
            <person name="Castoe T.A."/>
            <person name="Crawford N.G."/>
            <person name="Densmore L.D."/>
            <person name="Drew J.C."/>
            <person name="Edwards S.V."/>
            <person name="Faircloth B.C."/>
            <person name="Fujita M.K."/>
            <person name="Greenwold M.J."/>
            <person name="Hoffmann F.G."/>
            <person name="Howard J.M."/>
            <person name="Iguchi T."/>
            <person name="Janes D.E."/>
            <person name="Khan S.Y."/>
            <person name="Kohno S."/>
            <person name="de Koning A.J."/>
            <person name="Lance S.L."/>
            <person name="McCarthy F.M."/>
            <person name="McCormack J.E."/>
            <person name="Merchant M.E."/>
            <person name="Peterson D.G."/>
            <person name="Pollock D.D."/>
            <person name="Pourmand N."/>
            <person name="Raney B.J."/>
            <person name="Roessler K.A."/>
            <person name="Sanford J.R."/>
            <person name="Sawyer R.H."/>
            <person name="Schmidt C.J."/>
            <person name="Triplett E.W."/>
            <person name="Tuberville T.D."/>
            <person name="Venegas-Anaya M."/>
            <person name="Howard J.T."/>
            <person name="Jarvis E.D."/>
            <person name="Guillette L.J.Jr."/>
            <person name="Glenn T.C."/>
            <person name="Green R.E."/>
            <person name="Ray D.A."/>
        </authorList>
    </citation>
    <scope>NUCLEOTIDE SEQUENCE [LARGE SCALE GENOMIC DNA]</scope>
    <source>
        <strain evidence="3">KSC_2009_1</strain>
    </source>
</reference>
<name>A0A151NEQ1_ALLMI</name>
<comment type="caution">
    <text evidence="3">The sequence shown here is derived from an EMBL/GenBank/DDBJ whole genome shotgun (WGS) entry which is preliminary data.</text>
</comment>
<gene>
    <name evidence="3" type="ORF">Y1Q_0007881</name>
</gene>
<dbReference type="InterPro" id="IPR000998">
    <property type="entry name" value="MAM_dom"/>
</dbReference>
<accession>A0A151NEQ1</accession>
<dbReference type="PROSITE" id="PS50060">
    <property type="entry name" value="MAM_2"/>
    <property type="match status" value="1"/>
</dbReference>
<organism evidence="3 4">
    <name type="scientific">Alligator mississippiensis</name>
    <name type="common">American alligator</name>
    <dbReference type="NCBI Taxonomy" id="8496"/>
    <lineage>
        <taxon>Eukaryota</taxon>
        <taxon>Metazoa</taxon>
        <taxon>Chordata</taxon>
        <taxon>Craniata</taxon>
        <taxon>Vertebrata</taxon>
        <taxon>Euteleostomi</taxon>
        <taxon>Archelosauria</taxon>
        <taxon>Archosauria</taxon>
        <taxon>Crocodylia</taxon>
        <taxon>Alligatoridae</taxon>
        <taxon>Alligatorinae</taxon>
        <taxon>Alligator</taxon>
    </lineage>
</organism>
<evidence type="ECO:0000259" key="2">
    <source>
        <dbReference type="PROSITE" id="PS50060"/>
    </source>
</evidence>
<feature type="chain" id="PRO_5007585992" description="MAM domain-containing protein" evidence="1">
    <location>
        <begin position="21"/>
        <end position="75"/>
    </location>
</feature>
<dbReference type="Gene3D" id="2.60.120.200">
    <property type="match status" value="1"/>
</dbReference>
<keyword evidence="1" id="KW-0732">Signal</keyword>
<dbReference type="EMBL" id="AKHW03003201">
    <property type="protein sequence ID" value="KYO35277.1"/>
    <property type="molecule type" value="Genomic_DNA"/>
</dbReference>
<dbReference type="Proteomes" id="UP000050525">
    <property type="component" value="Unassembled WGS sequence"/>
</dbReference>